<dbReference type="Gene3D" id="1.10.287.110">
    <property type="entry name" value="DnaJ domain"/>
    <property type="match status" value="1"/>
</dbReference>
<protein>
    <submittedName>
        <fullName evidence="3">Heat shock protein DnaJ-like protein</fullName>
    </submittedName>
</protein>
<evidence type="ECO:0000313" key="3">
    <source>
        <dbReference type="EMBL" id="ABC83845.1"/>
    </source>
</evidence>
<dbReference type="RefSeq" id="WP_011423127.1">
    <property type="nucleotide sequence ID" value="NC_007760.1"/>
</dbReference>
<feature type="region of interest" description="Disordered" evidence="1">
    <location>
        <begin position="81"/>
        <end position="126"/>
    </location>
</feature>
<dbReference type="SUPFAM" id="SSF160246">
    <property type="entry name" value="EspE N-terminal domain-like"/>
    <property type="match status" value="1"/>
</dbReference>
<organism evidence="3 4">
    <name type="scientific">Anaeromyxobacter dehalogenans (strain 2CP-C)</name>
    <dbReference type="NCBI Taxonomy" id="290397"/>
    <lineage>
        <taxon>Bacteria</taxon>
        <taxon>Pseudomonadati</taxon>
        <taxon>Myxococcota</taxon>
        <taxon>Myxococcia</taxon>
        <taxon>Myxococcales</taxon>
        <taxon>Cystobacterineae</taxon>
        <taxon>Anaeromyxobacteraceae</taxon>
        <taxon>Anaeromyxobacter</taxon>
    </lineage>
</organism>
<evidence type="ECO:0000313" key="4">
    <source>
        <dbReference type="Proteomes" id="UP000001935"/>
    </source>
</evidence>
<dbReference type="InterPro" id="IPR036869">
    <property type="entry name" value="J_dom_sf"/>
</dbReference>
<reference evidence="3" key="1">
    <citation type="submission" date="2006-01" db="EMBL/GenBank/DDBJ databases">
        <title>Complete sequence of Anaeromyxobacter dehalogenans 2CP-C.</title>
        <authorList>
            <consortium name="US DOE Joint Genome Institute"/>
            <person name="Copeland A."/>
            <person name="Lucas S."/>
            <person name="Lapidus A."/>
            <person name="Barry K."/>
            <person name="Detter J.C."/>
            <person name="Glavina T."/>
            <person name="Hammon N."/>
            <person name="Israni S."/>
            <person name="Pitluck S."/>
            <person name="Brettin T."/>
            <person name="Bruce D."/>
            <person name="Han C."/>
            <person name="Tapia R."/>
            <person name="Gilna P."/>
            <person name="Kiss H."/>
            <person name="Schmutz J."/>
            <person name="Larimer F."/>
            <person name="Land M."/>
            <person name="Kyrpides N."/>
            <person name="Anderson I."/>
            <person name="Sanford R.A."/>
            <person name="Ritalahti K.M."/>
            <person name="Thomas H.S."/>
            <person name="Kirby J.R."/>
            <person name="Zhulin I.B."/>
            <person name="Loeffler F.E."/>
            <person name="Richardson P."/>
        </authorList>
    </citation>
    <scope>NUCLEOTIDE SEQUENCE</scope>
    <source>
        <strain evidence="3">2CP-C</strain>
    </source>
</reference>
<dbReference type="InterPro" id="IPR001623">
    <property type="entry name" value="DnaJ_domain"/>
</dbReference>
<gene>
    <name evidence="3" type="ordered locus">Adeh_4081</name>
</gene>
<dbReference type="Pfam" id="PF00226">
    <property type="entry name" value="DnaJ"/>
    <property type="match status" value="1"/>
</dbReference>
<sequence length="255" mass="28119">MARTIELSLEEVVAAGRVLFGPGFAADRAGWREELKAAYRRRALETHPDRAGATGRPEHELAREFRAVADAYRVLSALRGPAAPARARPPRPAPARAPRRSAPTARTAPTPRPAPAARAAPAADPAGMPRRRLRLAEFLFHAGVIPWTAFVEAVAWQRAQRPPLGRLAVDWGFLRPADVARILELRRAGGRAVPFGEVAVRHGYLTSFQLLALLGRQLRQQRRIGEYFVERGLVTPAALDELRRRMALHNARFAG</sequence>
<dbReference type="OrthoDB" id="5432239at2"/>
<dbReference type="InterPro" id="IPR037257">
    <property type="entry name" value="T2SS_E_N_sf"/>
</dbReference>
<keyword evidence="3" id="KW-0346">Stress response</keyword>
<dbReference type="PROSITE" id="PS50076">
    <property type="entry name" value="DNAJ_2"/>
    <property type="match status" value="1"/>
</dbReference>
<evidence type="ECO:0000259" key="2">
    <source>
        <dbReference type="PROSITE" id="PS50076"/>
    </source>
</evidence>
<name>Q2IGZ1_ANADE</name>
<dbReference type="STRING" id="290397.Adeh_4081"/>
<dbReference type="Proteomes" id="UP000001935">
    <property type="component" value="Chromosome"/>
</dbReference>
<dbReference type="eggNOG" id="COG0484">
    <property type="taxonomic scope" value="Bacteria"/>
</dbReference>
<dbReference type="SUPFAM" id="SSF46565">
    <property type="entry name" value="Chaperone J-domain"/>
    <property type="match status" value="1"/>
</dbReference>
<dbReference type="CDD" id="cd06257">
    <property type="entry name" value="DnaJ"/>
    <property type="match status" value="1"/>
</dbReference>
<proteinExistence type="predicted"/>
<dbReference type="HOGENOM" id="CLU_1141293_0_0_7"/>
<evidence type="ECO:0000256" key="1">
    <source>
        <dbReference type="SAM" id="MobiDB-lite"/>
    </source>
</evidence>
<dbReference type="EMBL" id="CP000251">
    <property type="protein sequence ID" value="ABC83845.1"/>
    <property type="molecule type" value="Genomic_DNA"/>
</dbReference>
<feature type="compositionally biased region" description="Low complexity" evidence="1">
    <location>
        <begin position="96"/>
        <end position="126"/>
    </location>
</feature>
<dbReference type="KEGG" id="ade:Adeh_4081"/>
<dbReference type="AlphaFoldDB" id="Q2IGZ1"/>
<feature type="domain" description="J" evidence="2">
    <location>
        <begin position="8"/>
        <end position="80"/>
    </location>
</feature>
<accession>Q2IGZ1</accession>